<dbReference type="Proteomes" id="UP000017836">
    <property type="component" value="Unassembled WGS sequence"/>
</dbReference>
<evidence type="ECO:0000313" key="2">
    <source>
        <dbReference type="EMBL" id="ERN14440.1"/>
    </source>
</evidence>
<dbReference type="InterPro" id="IPR044824">
    <property type="entry name" value="MAIN-like"/>
</dbReference>
<organism evidence="2 3">
    <name type="scientific">Amborella trichopoda</name>
    <dbReference type="NCBI Taxonomy" id="13333"/>
    <lineage>
        <taxon>Eukaryota</taxon>
        <taxon>Viridiplantae</taxon>
        <taxon>Streptophyta</taxon>
        <taxon>Embryophyta</taxon>
        <taxon>Tracheophyta</taxon>
        <taxon>Spermatophyta</taxon>
        <taxon>Magnoliopsida</taxon>
        <taxon>Amborellales</taxon>
        <taxon>Amborellaceae</taxon>
        <taxon>Amborella</taxon>
    </lineage>
</organism>
<dbReference type="InterPro" id="IPR019557">
    <property type="entry name" value="AminoTfrase-like_pln_mobile"/>
</dbReference>
<dbReference type="Gramene" id="ERN14440">
    <property type="protein sequence ID" value="ERN14440"/>
    <property type="gene ID" value="AMTR_s00185p00017870"/>
</dbReference>
<dbReference type="EMBL" id="KI392548">
    <property type="protein sequence ID" value="ERN14440.1"/>
    <property type="molecule type" value="Genomic_DNA"/>
</dbReference>
<sequence length="180" mass="21003">MAFIMEYLGDCPNDLDEARKYAWGATTLAFLYRSLSKVVDEDTYFSGSATLLQCWIYEHIPALGSKPTTITIEMPKVYKWKKQPRRKDLLTTFDDISINMVTWQPYEEYSLRDTLSKENTLCRSHLICFNIAEFYMPDRVLRQFGMMQAIPIGPLKWDRRVKVGLHPTSWIDELSAEISN</sequence>
<evidence type="ECO:0000313" key="3">
    <source>
        <dbReference type="Proteomes" id="UP000017836"/>
    </source>
</evidence>
<dbReference type="HOGENOM" id="CLU_088055_0_0_1"/>
<protein>
    <recommendedName>
        <fullName evidence="1">Aminotransferase-like plant mobile domain-containing protein</fullName>
    </recommendedName>
</protein>
<accession>U5CWW0</accession>
<evidence type="ECO:0000259" key="1">
    <source>
        <dbReference type="Pfam" id="PF10536"/>
    </source>
</evidence>
<dbReference type="PANTHER" id="PTHR46033:SF1">
    <property type="entry name" value="PROTEIN MAIN-LIKE 2"/>
    <property type="match status" value="1"/>
</dbReference>
<feature type="domain" description="Aminotransferase-like plant mobile" evidence="1">
    <location>
        <begin position="13"/>
        <end position="160"/>
    </location>
</feature>
<dbReference type="AlphaFoldDB" id="U5CWW0"/>
<gene>
    <name evidence="2" type="ORF">AMTR_s00185p00017870</name>
</gene>
<keyword evidence="3" id="KW-1185">Reference proteome</keyword>
<dbReference type="Pfam" id="PF10536">
    <property type="entry name" value="PMD"/>
    <property type="match status" value="1"/>
</dbReference>
<dbReference type="eggNOG" id="ENOG502QW7G">
    <property type="taxonomic scope" value="Eukaryota"/>
</dbReference>
<reference evidence="3" key="1">
    <citation type="journal article" date="2013" name="Science">
        <title>The Amborella genome and the evolution of flowering plants.</title>
        <authorList>
            <consortium name="Amborella Genome Project"/>
        </authorList>
    </citation>
    <scope>NUCLEOTIDE SEQUENCE [LARGE SCALE GENOMIC DNA]</scope>
</reference>
<dbReference type="GO" id="GO:0010073">
    <property type="term" value="P:meristem maintenance"/>
    <property type="evidence" value="ECO:0007669"/>
    <property type="project" value="InterPro"/>
</dbReference>
<dbReference type="PANTHER" id="PTHR46033">
    <property type="entry name" value="PROTEIN MAIN-LIKE 2"/>
    <property type="match status" value="1"/>
</dbReference>
<proteinExistence type="predicted"/>
<name>U5CWW0_AMBTC</name>